<dbReference type="InterPro" id="IPR045110">
    <property type="entry name" value="XMAP215"/>
</dbReference>
<feature type="region of interest" description="Disordered" evidence="14">
    <location>
        <begin position="815"/>
        <end position="846"/>
    </location>
</feature>
<feature type="compositionally biased region" description="Polar residues" evidence="14">
    <location>
        <begin position="1904"/>
        <end position="1927"/>
    </location>
</feature>
<keyword evidence="10" id="KW-0206">Cytoskeleton</keyword>
<evidence type="ECO:0000256" key="8">
    <source>
        <dbReference type="ARBA" id="ARBA00022776"/>
    </source>
</evidence>
<comment type="similarity">
    <text evidence="13">Belongs to the TOG/XMAP215 family.</text>
</comment>
<feature type="region of interest" description="Disordered" evidence="14">
    <location>
        <begin position="1420"/>
        <end position="1479"/>
    </location>
</feature>
<dbReference type="SMART" id="SM01349">
    <property type="entry name" value="TOG"/>
    <property type="match status" value="5"/>
</dbReference>
<feature type="region of interest" description="Disordered" evidence="14">
    <location>
        <begin position="512"/>
        <end position="580"/>
    </location>
</feature>
<evidence type="ECO:0000256" key="14">
    <source>
        <dbReference type="SAM" id="MobiDB-lite"/>
    </source>
</evidence>
<dbReference type="FunFam" id="1.25.10.10:FF:000019">
    <property type="entry name" value="Cytoskeleton-associated protein 5"/>
    <property type="match status" value="1"/>
</dbReference>
<dbReference type="InterPro" id="IPR048491">
    <property type="entry name" value="XMAP215_CLASP_TOG"/>
</dbReference>
<evidence type="ECO:0000256" key="10">
    <source>
        <dbReference type="ARBA" id="ARBA00023212"/>
    </source>
</evidence>
<dbReference type="FunFam" id="1.25.10.10:FF:000050">
    <property type="entry name" value="Cytoskeleton-associated protein 5 isoform X1"/>
    <property type="match status" value="1"/>
</dbReference>
<dbReference type="Pfam" id="PF21041">
    <property type="entry name" value="XMAP215_CLASP_TOG"/>
    <property type="match status" value="4"/>
</dbReference>
<feature type="region of interest" description="Disordered" evidence="14">
    <location>
        <begin position="1951"/>
        <end position="1974"/>
    </location>
</feature>
<keyword evidence="12" id="KW-0137">Centromere</keyword>
<dbReference type="InterPro" id="IPR011989">
    <property type="entry name" value="ARM-like"/>
</dbReference>
<feature type="domain" description="TOG" evidence="15">
    <location>
        <begin position="270"/>
        <end position="508"/>
    </location>
</feature>
<dbReference type="GO" id="GO:0000776">
    <property type="term" value="C:kinetochore"/>
    <property type="evidence" value="ECO:0007669"/>
    <property type="project" value="UniProtKB-KW"/>
</dbReference>
<sequence>MGDDSEWMKLPIDQKCEHKLWKARLNGYEEALKLFQKIDDEKSPEWSKYLGLIKKFVTDSNAVAQLKGLEAALAYVENAHVAGKTTGEVASGVVNKVFNQPKARAKELGEDICLMYIEIEKGEAIQEELLKGLDNKNPKIIVACIETLRKALSEFGSKIISLKPIIKVLPKLFESREKAVRDEAKLLAVEIYRWIRDALRPPLQNINSVQLKELEEEWIKVSSAAPKQTRFLRSQQELKAKFEQQQGLGGDADGGDDDEEEAVPQVDAYELLEAVEILSKLPKDFYEKIEAKKWQERKEALEAVELLVKNPKLESGDYADLVKALKKVVVGKDTNVMLVALAAKCLAGLATGLRKKFGQYAGHVVPTILEKFKEKKPQVVQALQEAIDAIFLTTTLQNISEDILAVMDNKNPTIKQQTSLFIARSFRHCTPSTLPKSLLKPFCAALLKHINDSAPEVRDAGFEALGTALKVAGEKAVNPFLADVDKLKLDRIKECAEKVELVYGKKAGGAAEKKEGKPIAGKTTAVPGPAGDKETKDAATKPGPPKKASAVKSGVPPKKGKPAMAAGTGGAGPKGKKGPETKEIFESELSIEVCEEKAAAVLPASCIQQLDSGNWKERLACMEEFQKAVELMERSEMPCQALVRMLAKKPGWKETNFQVMQMKLHIVALIAQKGNFSKTSAQVVLDGLVDKVGDVKCGTNAKEAMTAIAEACQLPWTAEQVVAMAFSQKNPKNQSETLNWLSNAIKEFGFSGLNVKAFISNVKTALAATNPAVRTSAITLLGVMYLYVGPSLRMFFEDEKPALLSQIDAEFEKMQGQTAPAPTRGISRHSVGGGDDGEEEEPEEVGNDVVDLLPRTDIGDKITAELVSKIGDKNWKIRKEGLDEVTSIINEAKFIQPNIGELPAALKGRLNDSNKILVQQTLSILQQLATAMGPNIKQYVKNLGIPVITVLGDSKNNVRAAALATVNAWAEQTGMKEWLEGEDLSEELKKENPFLRQELLGWLAEKLPALRSVPSDLLLCVPHLYSCLEDRNGDVRKKAQDALPFFMMHLGFEKMAKATGKLKPTSKDQVLAMLEKAKANMPAKPAPPAKASSRVVGGAAPAKFQPASAFADDLGSNTVESKPDLKKAKAGGLSSKTKVQGKKVLSKPSLKEDDDKSGPIFIIVPNGKEQRMREEKALKVLKWNFTTPRDEYIEQLKTQMSTCVAKWLQDEMFHADFQHHNKALSVMIEHLESEKDGVISCLDLILKWLTLRFFDTNTSVLMKALEYLKLLFNLLSQEEYHLTENEASSFIPYLILKVGEPKDVIRKDVRAILNRMCLIYPASKMFPFIMEGTKSKNSKQRAECLEELGCLVESYGMNVCQPTPGKALKEMATHIGDRDNTVRNAALNTIVTVYNVHGDQVFKLIGNLSEKDMSMLEERIKRSAKRPSSAPVRQAEEKPPRTQSISANASMMRKGQAEDMSSKLNQNRNMGSHSETTHTVPREFQLDLDEIENDNGTVRCEMPALVQHKLDDIFEPVLIPEPKIRAVSPHFDDMHSNTASTINFVISQVASGDINTSIQALTQIDEVLKQEDKAEAMSGHIDQFLIATFMQLRLIYNTHMADEKLDKEEIVRLYSCIIGSMITLFQIESLAREASTGVLKDLMHGLITLMLDSRVEDLEEGEQVIRSVNLLVVKVLEKSDQTNILSALLVLLQDSLLATASSPKFSELVMKCLWRMVRLLPETINNINLDRILLDIHIFMKVFPKEKLKQCKSEFPIRTLKTLLHTLCKLKGPKILDHLTMIDNKNESELEAHLCRLMKHTMEQTGKADKDTEKGASRIEEKASKAKVNDILAEIFKKIGSKENTKEGLAELYEYKKKYSDADIEPFLKNSSQFFQSYVERGLRLIETEREGKGRIATSTGISSQMEGTCVPASTHTVSSSLGNTNGEEVGPSVYLERLKILRQRCGLDNAKQEDRPPLTSLLSKPTLPTVASSTDMLHSKLSQLRESREQYQHLDLDSNQTHSSGIGTTLASPSSAAANIDDLKKRLERIKSSRK</sequence>
<dbReference type="GO" id="GO:0005813">
    <property type="term" value="C:centrosome"/>
    <property type="evidence" value="ECO:0007669"/>
    <property type="project" value="UniProtKB-SubCell"/>
</dbReference>
<evidence type="ECO:0000313" key="17">
    <source>
        <dbReference type="Proteomes" id="UP000564784"/>
    </source>
</evidence>
<gene>
    <name evidence="16" type="primary">Ckap5</name>
    <name evidence="16" type="ORF">LOXCUR_R07371</name>
</gene>
<dbReference type="OrthoDB" id="205662at2759"/>
<dbReference type="InterPro" id="IPR016024">
    <property type="entry name" value="ARM-type_fold"/>
</dbReference>
<evidence type="ECO:0000256" key="9">
    <source>
        <dbReference type="ARBA" id="ARBA00022838"/>
    </source>
</evidence>
<evidence type="ECO:0000256" key="13">
    <source>
        <dbReference type="ARBA" id="ARBA00025722"/>
    </source>
</evidence>
<comment type="caution">
    <text evidence="16">The sequence shown here is derived from an EMBL/GenBank/DDBJ whole genome shotgun (WGS) entry which is preliminary data.</text>
</comment>
<protein>
    <submittedName>
        <fullName evidence="16">CKAP5 protein</fullName>
    </submittedName>
</protein>
<feature type="domain" description="TOG" evidence="15">
    <location>
        <begin position="1"/>
        <end position="227"/>
    </location>
</feature>
<evidence type="ECO:0000256" key="11">
    <source>
        <dbReference type="ARBA" id="ARBA00023306"/>
    </source>
</evidence>
<organism evidence="16 17">
    <name type="scientific">Loxia curvirostra</name>
    <name type="common">Red crossbill</name>
    <dbReference type="NCBI Taxonomy" id="64802"/>
    <lineage>
        <taxon>Eukaryota</taxon>
        <taxon>Metazoa</taxon>
        <taxon>Chordata</taxon>
        <taxon>Craniata</taxon>
        <taxon>Vertebrata</taxon>
        <taxon>Euteleostomi</taxon>
        <taxon>Archelosauria</taxon>
        <taxon>Archosauria</taxon>
        <taxon>Dinosauria</taxon>
        <taxon>Saurischia</taxon>
        <taxon>Theropoda</taxon>
        <taxon>Coelurosauria</taxon>
        <taxon>Aves</taxon>
        <taxon>Neognathae</taxon>
        <taxon>Neoaves</taxon>
        <taxon>Telluraves</taxon>
        <taxon>Australaves</taxon>
        <taxon>Passeriformes</taxon>
        <taxon>Passeroidea</taxon>
        <taxon>Fringillidae</taxon>
        <taxon>Carduelinae</taxon>
        <taxon>Loxia</taxon>
    </lineage>
</organism>
<keyword evidence="7" id="KW-0677">Repeat</keyword>
<feature type="region of interest" description="Disordered" evidence="14">
    <location>
        <begin position="1904"/>
        <end position="1929"/>
    </location>
</feature>
<evidence type="ECO:0000256" key="6">
    <source>
        <dbReference type="ARBA" id="ARBA00022618"/>
    </source>
</evidence>
<feature type="compositionally biased region" description="Low complexity" evidence="14">
    <location>
        <begin position="1958"/>
        <end position="1970"/>
    </location>
</feature>
<feature type="region of interest" description="Disordered" evidence="14">
    <location>
        <begin position="1113"/>
        <end position="1154"/>
    </location>
</feature>
<dbReference type="GO" id="GO:0061863">
    <property type="term" value="F:microtubule plus end polymerase"/>
    <property type="evidence" value="ECO:0007669"/>
    <property type="project" value="InterPro"/>
</dbReference>
<name>A0A7K7IZ17_LOXCU</name>
<evidence type="ECO:0000256" key="4">
    <source>
        <dbReference type="ARBA" id="ARBA00022454"/>
    </source>
</evidence>
<feature type="domain" description="TOG" evidence="15">
    <location>
        <begin position="588"/>
        <end position="820"/>
    </location>
</feature>
<keyword evidence="11" id="KW-0131">Cell cycle</keyword>
<feature type="compositionally biased region" description="Low complexity" evidence="14">
    <location>
        <begin position="551"/>
        <end position="566"/>
    </location>
</feature>
<dbReference type="SUPFAM" id="SSF48371">
    <property type="entry name" value="ARM repeat"/>
    <property type="match status" value="2"/>
</dbReference>
<keyword evidence="8" id="KW-0498">Mitosis</keyword>
<dbReference type="InterPro" id="IPR024395">
    <property type="entry name" value="CLASP_N_dom"/>
</dbReference>
<dbReference type="FunFam" id="1.25.10.10:FF:000068">
    <property type="entry name" value="cytoskeleton-associated protein 5 isoform X1"/>
    <property type="match status" value="1"/>
</dbReference>
<evidence type="ECO:0000256" key="2">
    <source>
        <dbReference type="ARBA" id="ARBA00004629"/>
    </source>
</evidence>
<dbReference type="GO" id="GO:0000922">
    <property type="term" value="C:spindle pole"/>
    <property type="evidence" value="ECO:0007669"/>
    <property type="project" value="UniProtKB-SubCell"/>
</dbReference>
<keyword evidence="4" id="KW-0158">Chromosome</keyword>
<feature type="compositionally biased region" description="Polar residues" evidence="14">
    <location>
        <begin position="1462"/>
        <end position="1479"/>
    </location>
</feature>
<dbReference type="FunFam" id="1.25.10.10:FF:000063">
    <property type="entry name" value="Putative cytoskeleton-associated protein 5"/>
    <property type="match status" value="1"/>
</dbReference>
<evidence type="ECO:0000256" key="5">
    <source>
        <dbReference type="ARBA" id="ARBA00022490"/>
    </source>
</evidence>
<evidence type="ECO:0000259" key="15">
    <source>
        <dbReference type="SMART" id="SM01349"/>
    </source>
</evidence>
<keyword evidence="17" id="KW-1185">Reference proteome</keyword>
<feature type="non-terminal residue" evidence="16">
    <location>
        <position position="2036"/>
    </location>
</feature>
<dbReference type="Gene3D" id="1.25.10.10">
    <property type="entry name" value="Leucine-rich Repeat Variant"/>
    <property type="match status" value="5"/>
</dbReference>
<dbReference type="Proteomes" id="UP000564784">
    <property type="component" value="Unassembled WGS sequence"/>
</dbReference>
<dbReference type="GO" id="GO:0030951">
    <property type="term" value="P:establishment or maintenance of microtubule cytoskeleton polarity"/>
    <property type="evidence" value="ECO:0007669"/>
    <property type="project" value="InterPro"/>
</dbReference>
<feature type="domain" description="TOG" evidence="15">
    <location>
        <begin position="851"/>
        <end position="1083"/>
    </location>
</feature>
<dbReference type="GO" id="GO:0046785">
    <property type="term" value="P:microtubule polymerization"/>
    <property type="evidence" value="ECO:0007669"/>
    <property type="project" value="InterPro"/>
</dbReference>
<evidence type="ECO:0000256" key="1">
    <source>
        <dbReference type="ARBA" id="ARBA00004300"/>
    </source>
</evidence>
<dbReference type="GO" id="GO:0007051">
    <property type="term" value="P:spindle organization"/>
    <property type="evidence" value="ECO:0007669"/>
    <property type="project" value="InterPro"/>
</dbReference>
<feature type="non-terminal residue" evidence="16">
    <location>
        <position position="1"/>
    </location>
</feature>
<dbReference type="PANTHER" id="PTHR12609">
    <property type="entry name" value="MICROTUBULE ASSOCIATED PROTEIN XMAP215"/>
    <property type="match status" value="1"/>
</dbReference>
<evidence type="ECO:0000313" key="16">
    <source>
        <dbReference type="EMBL" id="NWY99520.1"/>
    </source>
</evidence>
<comment type="subcellular location">
    <subcellularLocation>
        <location evidence="2">Chromosome</location>
        <location evidence="2">Centromere</location>
        <location evidence="2">Kinetochore</location>
    </subcellularLocation>
    <subcellularLocation>
        <location evidence="1">Cytoplasm</location>
        <location evidence="1">Cytoskeleton</location>
        <location evidence="1">Microtubule organizing center</location>
        <location evidence="1">Centrosome</location>
    </subcellularLocation>
    <subcellularLocation>
        <location evidence="3">Cytoplasm</location>
        <location evidence="3">Cytoskeleton</location>
        <location evidence="3">Spindle pole</location>
    </subcellularLocation>
</comment>
<keyword evidence="5" id="KW-0963">Cytoplasm</keyword>
<proteinExistence type="inferred from homology"/>
<accession>A0A7K7IZ17</accession>
<dbReference type="GO" id="GO:0051010">
    <property type="term" value="F:microtubule plus-end binding"/>
    <property type="evidence" value="ECO:0007669"/>
    <property type="project" value="InterPro"/>
</dbReference>
<keyword evidence="6" id="KW-0132">Cell division</keyword>
<dbReference type="FunFam" id="1.25.10.10:FF:000052">
    <property type="entry name" value="Cytoskeleton associated protein 5"/>
    <property type="match status" value="1"/>
</dbReference>
<keyword evidence="9" id="KW-0995">Kinetochore</keyword>
<evidence type="ECO:0000256" key="3">
    <source>
        <dbReference type="ARBA" id="ARBA00004647"/>
    </source>
</evidence>
<feature type="compositionally biased region" description="Acidic residues" evidence="14">
    <location>
        <begin position="835"/>
        <end position="846"/>
    </location>
</feature>
<reference evidence="16 17" key="1">
    <citation type="submission" date="2019-09" db="EMBL/GenBank/DDBJ databases">
        <title>Bird 10,000 Genomes (B10K) Project - Family phase.</title>
        <authorList>
            <person name="Zhang G."/>
        </authorList>
    </citation>
    <scope>NUCLEOTIDE SEQUENCE [LARGE SCALE GENOMIC DNA]</scope>
    <source>
        <strain evidence="16">OUT-0011</strain>
        <tissue evidence="16">Muscle</tissue>
    </source>
</reference>
<evidence type="ECO:0000256" key="7">
    <source>
        <dbReference type="ARBA" id="ARBA00022737"/>
    </source>
</evidence>
<dbReference type="EMBL" id="VZSM01004809">
    <property type="protein sequence ID" value="NWY99520.1"/>
    <property type="molecule type" value="Genomic_DNA"/>
</dbReference>
<feature type="domain" description="TOG" evidence="15">
    <location>
        <begin position="1191"/>
        <end position="1429"/>
    </location>
</feature>
<dbReference type="Pfam" id="PF12348">
    <property type="entry name" value="CLASP_N"/>
    <property type="match status" value="1"/>
</dbReference>
<dbReference type="InterPro" id="IPR034085">
    <property type="entry name" value="TOG"/>
</dbReference>
<evidence type="ECO:0000256" key="12">
    <source>
        <dbReference type="ARBA" id="ARBA00023328"/>
    </source>
</evidence>
<dbReference type="GO" id="GO:0051301">
    <property type="term" value="P:cell division"/>
    <property type="evidence" value="ECO:0007669"/>
    <property type="project" value="UniProtKB-KW"/>
</dbReference>